<feature type="signal peptide" evidence="7">
    <location>
        <begin position="1"/>
        <end position="25"/>
    </location>
</feature>
<reference evidence="8 9" key="1">
    <citation type="submission" date="2019-07" db="EMBL/GenBank/DDBJ databases">
        <title>Finished genome of Venturia effusa.</title>
        <authorList>
            <person name="Young C.A."/>
            <person name="Cox M.P."/>
            <person name="Ganley A.R.D."/>
            <person name="David W.J."/>
        </authorList>
    </citation>
    <scope>NUCLEOTIDE SEQUENCE [LARGE SCALE GENOMIC DNA]</scope>
    <source>
        <strain evidence="9">albino</strain>
    </source>
</reference>
<gene>
    <name evidence="8" type="ORF">FKW77_001539</name>
</gene>
<dbReference type="EMBL" id="CP042192">
    <property type="protein sequence ID" value="QDS72603.1"/>
    <property type="molecule type" value="Genomic_DNA"/>
</dbReference>
<feature type="transmembrane region" description="Helical" evidence="6">
    <location>
        <begin position="241"/>
        <end position="265"/>
    </location>
</feature>
<name>A0A517LAE2_9PEZI</name>
<evidence type="ECO:0000256" key="4">
    <source>
        <dbReference type="ARBA" id="ARBA00023136"/>
    </source>
</evidence>
<feature type="chain" id="PRO_5021806851" description="Mid2 domain-containing protein" evidence="7">
    <location>
        <begin position="26"/>
        <end position="395"/>
    </location>
</feature>
<feature type="region of interest" description="Disordered" evidence="5">
    <location>
        <begin position="292"/>
        <end position="332"/>
    </location>
</feature>
<dbReference type="OrthoDB" id="5425848at2759"/>
<feature type="compositionally biased region" description="Low complexity" evidence="5">
    <location>
        <begin position="365"/>
        <end position="383"/>
    </location>
</feature>
<sequence>MRLLQTPGTLSSIAILLLTSQPVTAGPFSKVSDIVHQSLHDAIQDSIPQNHALELRSACGVSQITCGFYGQLCCDAGNTCGTNDANQAICVAGAAAVTPAVGSGAGTWQYFTTTYIETVGVVTKTSVYSSWVPAAATGAPGTCSPNYANNETPCGPICCASGQYCFDSGSGICKSAGAGGFTTTGVGAGAPLRPTTISSMITTQTIAPTTTVPFQTPIAATSTGTGAVIAGSSGGGLSAGAIAGIVIGVIAGIILLALLCFCCCLKEAAAGILGIFGLGGGKKKSRRVVEEEYISTSRRRGSGVGSERRWYGAGGSRPGSRPARPPPKKSGVGGLGAMGLGLGGLAVALGLKRKHDRKVEEKSDISSSYYDSSYYGSNSSSGSSDDRHTRRSSRR</sequence>
<evidence type="ECO:0000256" key="1">
    <source>
        <dbReference type="ARBA" id="ARBA00004167"/>
    </source>
</evidence>
<keyword evidence="3 6" id="KW-1133">Transmembrane helix</keyword>
<evidence type="ECO:0000313" key="9">
    <source>
        <dbReference type="Proteomes" id="UP000316270"/>
    </source>
</evidence>
<organism evidence="8 9">
    <name type="scientific">Venturia effusa</name>
    <dbReference type="NCBI Taxonomy" id="50376"/>
    <lineage>
        <taxon>Eukaryota</taxon>
        <taxon>Fungi</taxon>
        <taxon>Dikarya</taxon>
        <taxon>Ascomycota</taxon>
        <taxon>Pezizomycotina</taxon>
        <taxon>Dothideomycetes</taxon>
        <taxon>Pleosporomycetidae</taxon>
        <taxon>Venturiales</taxon>
        <taxon>Venturiaceae</taxon>
        <taxon>Venturia</taxon>
    </lineage>
</organism>
<evidence type="ECO:0000256" key="3">
    <source>
        <dbReference type="ARBA" id="ARBA00022989"/>
    </source>
</evidence>
<evidence type="ECO:0000256" key="7">
    <source>
        <dbReference type="SAM" id="SignalP"/>
    </source>
</evidence>
<dbReference type="Proteomes" id="UP000316270">
    <property type="component" value="Chromosome 8"/>
</dbReference>
<dbReference type="GO" id="GO:0071944">
    <property type="term" value="C:cell periphery"/>
    <property type="evidence" value="ECO:0007669"/>
    <property type="project" value="UniProtKB-ARBA"/>
</dbReference>
<dbReference type="GO" id="GO:0016020">
    <property type="term" value="C:membrane"/>
    <property type="evidence" value="ECO:0007669"/>
    <property type="project" value="UniProtKB-SubCell"/>
</dbReference>
<dbReference type="InterPro" id="IPR051694">
    <property type="entry name" value="Immunoregulatory_rcpt-like"/>
</dbReference>
<evidence type="ECO:0000256" key="2">
    <source>
        <dbReference type="ARBA" id="ARBA00022692"/>
    </source>
</evidence>
<protein>
    <recommendedName>
        <fullName evidence="10">Mid2 domain-containing protein</fullName>
    </recommendedName>
</protein>
<accession>A0A517LAE2</accession>
<evidence type="ECO:0008006" key="10">
    <source>
        <dbReference type="Google" id="ProtNLM"/>
    </source>
</evidence>
<dbReference type="STRING" id="50376.A0A517LAE2"/>
<keyword evidence="2 6" id="KW-0812">Transmembrane</keyword>
<evidence type="ECO:0000256" key="5">
    <source>
        <dbReference type="SAM" id="MobiDB-lite"/>
    </source>
</evidence>
<keyword evidence="7" id="KW-0732">Signal</keyword>
<keyword evidence="4 6" id="KW-0472">Membrane</keyword>
<keyword evidence="9" id="KW-1185">Reference proteome</keyword>
<evidence type="ECO:0000313" key="8">
    <source>
        <dbReference type="EMBL" id="QDS72603.1"/>
    </source>
</evidence>
<proteinExistence type="predicted"/>
<feature type="region of interest" description="Disordered" evidence="5">
    <location>
        <begin position="353"/>
        <end position="395"/>
    </location>
</feature>
<comment type="subcellular location">
    <subcellularLocation>
        <location evidence="1">Membrane</location>
        <topology evidence="1">Single-pass membrane protein</topology>
    </subcellularLocation>
</comment>
<evidence type="ECO:0000256" key="6">
    <source>
        <dbReference type="SAM" id="Phobius"/>
    </source>
</evidence>
<dbReference type="PANTHER" id="PTHR15549">
    <property type="entry name" value="PAIRED IMMUNOGLOBULIN-LIKE TYPE 2 RECEPTOR"/>
    <property type="match status" value="1"/>
</dbReference>
<dbReference type="AlphaFoldDB" id="A0A517LAE2"/>